<evidence type="ECO:0000313" key="1">
    <source>
        <dbReference type="EMBL" id="ORE22725.1"/>
    </source>
</evidence>
<dbReference type="AlphaFoldDB" id="A0A1X0SEJ3"/>
<sequence>MTKALPKMLKMSYVRILSFHILYSEKSTFWEKTLYQFTSSFTKSQILLEANSGLPGRGSCEENQLKENYLFKHDLSLATILKETEYNTNHTYTMMSIWLGHLEPLVTNGLRGKNDPSFPRIQPEKSAYKYALPKTIIIEQISIPFVSSNKLLC</sequence>
<reference evidence="1 2" key="1">
    <citation type="journal article" date="2016" name="Proc. Natl. Acad. Sci. U.S.A.">
        <title>Lipid metabolic changes in an early divergent fungus govern the establishment of a mutualistic symbiosis with endobacteria.</title>
        <authorList>
            <person name="Lastovetsky O.A."/>
            <person name="Gaspar M.L."/>
            <person name="Mondo S.J."/>
            <person name="LaButti K.M."/>
            <person name="Sandor L."/>
            <person name="Grigoriev I.V."/>
            <person name="Henry S.A."/>
            <person name="Pawlowska T.E."/>
        </authorList>
    </citation>
    <scope>NUCLEOTIDE SEQUENCE [LARGE SCALE GENOMIC DNA]</scope>
    <source>
        <strain evidence="1 2">ATCC 11559</strain>
    </source>
</reference>
<proteinExistence type="predicted"/>
<evidence type="ECO:0000313" key="2">
    <source>
        <dbReference type="Proteomes" id="UP000242381"/>
    </source>
</evidence>
<dbReference type="Proteomes" id="UP000242381">
    <property type="component" value="Unassembled WGS sequence"/>
</dbReference>
<name>A0A1X0SEJ3_RHIZD</name>
<accession>A0A1X0SEJ3</accession>
<gene>
    <name evidence="1" type="ORF">BCV71DRAFT_231191</name>
</gene>
<protein>
    <submittedName>
        <fullName evidence="1">Uncharacterized protein</fullName>
    </submittedName>
</protein>
<dbReference type="EMBL" id="KV921264">
    <property type="protein sequence ID" value="ORE22725.1"/>
    <property type="molecule type" value="Genomic_DNA"/>
</dbReference>
<organism evidence="1 2">
    <name type="scientific">Rhizopus microsporus</name>
    <dbReference type="NCBI Taxonomy" id="58291"/>
    <lineage>
        <taxon>Eukaryota</taxon>
        <taxon>Fungi</taxon>
        <taxon>Fungi incertae sedis</taxon>
        <taxon>Mucoromycota</taxon>
        <taxon>Mucoromycotina</taxon>
        <taxon>Mucoromycetes</taxon>
        <taxon>Mucorales</taxon>
        <taxon>Mucorineae</taxon>
        <taxon>Rhizopodaceae</taxon>
        <taxon>Rhizopus</taxon>
    </lineage>
</organism>